<proteinExistence type="predicted"/>
<dbReference type="Gene3D" id="3.40.50.300">
    <property type="entry name" value="P-loop containing nucleotide triphosphate hydrolases"/>
    <property type="match status" value="1"/>
</dbReference>
<evidence type="ECO:0000313" key="2">
    <source>
        <dbReference type="EMBL" id="MBD3924356.1"/>
    </source>
</evidence>
<evidence type="ECO:0000259" key="1">
    <source>
        <dbReference type="Pfam" id="PF02374"/>
    </source>
</evidence>
<dbReference type="PANTHER" id="PTHR10803">
    <property type="entry name" value="ARSENICAL PUMP-DRIVING ATPASE ARSENITE-TRANSLOCATING ATPASE"/>
    <property type="match status" value="1"/>
</dbReference>
<organism evidence="2 3">
    <name type="scientific">Nocardioides cavernae</name>
    <dbReference type="NCBI Taxonomy" id="1921566"/>
    <lineage>
        <taxon>Bacteria</taxon>
        <taxon>Bacillati</taxon>
        <taxon>Actinomycetota</taxon>
        <taxon>Actinomycetes</taxon>
        <taxon>Propionibacteriales</taxon>
        <taxon>Nocardioidaceae</taxon>
        <taxon>Nocardioides</taxon>
    </lineage>
</organism>
<name>A0ABR8N877_9ACTN</name>
<dbReference type="InterPro" id="IPR027417">
    <property type="entry name" value="P-loop_NTPase"/>
</dbReference>
<accession>A0ABR8N877</accession>
<sequence length="360" mass="38762">MFTLRSVRNGPASDGYPRLVTASAERLDDWPKVRLHVVTGKGGTGKSTVAAALALALATSGRNVLLCEVEGRQGIARMFDVDPLPYEERRIAKGAPDRDGRAGQVHALHIDPESALLEYLSMYYKLGRAGKALDRFGVIDFATTIAPGVRDVLLTGKVYEAVQRPRGGRHKDQITYDAVVLDAPPTGRICQFLGVNSELAGLAKVGPIKTQADKVMDLLRSPRTAVHVVTILEEMPVQETSDGIAELRAAGLPVGGVVVNLVRPQVLSPSALAQVRDDTVDPTAVTSELTRARVDVDAGLVESLVAEARDHAVRRHLEDEQRELVAGERVPTYELPRLASGIDQGALVELAELLRKQGMA</sequence>
<feature type="domain" description="ArsA/GET3 Anion-transporting ATPase-like" evidence="1">
    <location>
        <begin position="35"/>
        <end position="216"/>
    </location>
</feature>
<dbReference type="Proteomes" id="UP000618818">
    <property type="component" value="Unassembled WGS sequence"/>
</dbReference>
<keyword evidence="3" id="KW-1185">Reference proteome</keyword>
<dbReference type="SUPFAM" id="SSF52540">
    <property type="entry name" value="P-loop containing nucleoside triphosphate hydrolases"/>
    <property type="match status" value="1"/>
</dbReference>
<dbReference type="InterPro" id="IPR025723">
    <property type="entry name" value="ArsA/GET3_ATPase-like"/>
</dbReference>
<protein>
    <submittedName>
        <fullName evidence="2">ArsA family ATPase</fullName>
    </submittedName>
</protein>
<dbReference type="PANTHER" id="PTHR10803:SF31">
    <property type="entry name" value="ATPASE RV3679-RELATED"/>
    <property type="match status" value="1"/>
</dbReference>
<reference evidence="2 3" key="1">
    <citation type="submission" date="2020-09" db="EMBL/GenBank/DDBJ databases">
        <title>novel species in genus Nocardioides.</title>
        <authorList>
            <person name="Zhang G."/>
        </authorList>
    </citation>
    <scope>NUCLEOTIDE SEQUENCE [LARGE SCALE GENOMIC DNA]</scope>
    <source>
        <strain evidence="2 3">KCTC 39551</strain>
    </source>
</reference>
<evidence type="ECO:0000313" key="3">
    <source>
        <dbReference type="Proteomes" id="UP000618818"/>
    </source>
</evidence>
<comment type="caution">
    <text evidence="2">The sequence shown here is derived from an EMBL/GenBank/DDBJ whole genome shotgun (WGS) entry which is preliminary data.</text>
</comment>
<dbReference type="InterPro" id="IPR016300">
    <property type="entry name" value="ATPase_ArsA/GET3"/>
</dbReference>
<gene>
    <name evidence="2" type="ORF">IEZ26_06990</name>
</gene>
<dbReference type="EMBL" id="JACXYZ010000001">
    <property type="protein sequence ID" value="MBD3924356.1"/>
    <property type="molecule type" value="Genomic_DNA"/>
</dbReference>
<dbReference type="Pfam" id="PF02374">
    <property type="entry name" value="ArsA_ATPase"/>
    <property type="match status" value="1"/>
</dbReference>